<feature type="transmembrane region" description="Helical" evidence="6">
    <location>
        <begin position="36"/>
        <end position="58"/>
    </location>
</feature>
<evidence type="ECO:0000256" key="7">
    <source>
        <dbReference type="SAM" id="MobiDB-lite"/>
    </source>
</evidence>
<dbReference type="InterPro" id="IPR030184">
    <property type="entry name" value="WAT1-related"/>
</dbReference>
<dbReference type="EMBL" id="LRBV02000003">
    <property type="status" value="NOT_ANNOTATED_CDS"/>
    <property type="molecule type" value="Genomic_DNA"/>
</dbReference>
<keyword evidence="10" id="KW-1185">Reference proteome</keyword>
<evidence type="ECO:0000256" key="5">
    <source>
        <dbReference type="ARBA" id="ARBA00023136"/>
    </source>
</evidence>
<dbReference type="Pfam" id="PF00892">
    <property type="entry name" value="EamA"/>
    <property type="match status" value="2"/>
</dbReference>
<feature type="transmembrane region" description="Helical" evidence="6">
    <location>
        <begin position="245"/>
        <end position="266"/>
    </location>
</feature>
<evidence type="ECO:0000313" key="9">
    <source>
        <dbReference type="EnsemblPlants" id="QL03p062088:mrna"/>
    </source>
</evidence>
<feature type="region of interest" description="Disordered" evidence="7">
    <location>
        <begin position="334"/>
        <end position="353"/>
    </location>
</feature>
<feature type="domain" description="EamA" evidence="8">
    <location>
        <begin position="184"/>
        <end position="317"/>
    </location>
</feature>
<proteinExistence type="inferred from homology"/>
<protein>
    <recommendedName>
        <fullName evidence="6">WAT1-related protein</fullName>
    </recommendedName>
</protein>
<feature type="transmembrane region" description="Helical" evidence="6">
    <location>
        <begin position="177"/>
        <end position="197"/>
    </location>
</feature>
<organism evidence="9 10">
    <name type="scientific">Quercus lobata</name>
    <name type="common">Valley oak</name>
    <dbReference type="NCBI Taxonomy" id="97700"/>
    <lineage>
        <taxon>Eukaryota</taxon>
        <taxon>Viridiplantae</taxon>
        <taxon>Streptophyta</taxon>
        <taxon>Embryophyta</taxon>
        <taxon>Tracheophyta</taxon>
        <taxon>Spermatophyta</taxon>
        <taxon>Magnoliopsida</taxon>
        <taxon>eudicotyledons</taxon>
        <taxon>Gunneridae</taxon>
        <taxon>Pentapetalae</taxon>
        <taxon>rosids</taxon>
        <taxon>fabids</taxon>
        <taxon>Fagales</taxon>
        <taxon>Fagaceae</taxon>
        <taxon>Quercus</taxon>
    </lineage>
</organism>
<dbReference type="AlphaFoldDB" id="A0A7N2LAJ4"/>
<keyword evidence="4 6" id="KW-1133">Transmembrane helix</keyword>
<dbReference type="GeneID" id="115979213"/>
<evidence type="ECO:0000259" key="8">
    <source>
        <dbReference type="Pfam" id="PF00892"/>
    </source>
</evidence>
<evidence type="ECO:0000256" key="3">
    <source>
        <dbReference type="ARBA" id="ARBA00022692"/>
    </source>
</evidence>
<feature type="domain" description="EamA" evidence="8">
    <location>
        <begin position="22"/>
        <end position="148"/>
    </location>
</feature>
<dbReference type="Proteomes" id="UP000594261">
    <property type="component" value="Chromosome 3"/>
</dbReference>
<dbReference type="GO" id="GO:0022857">
    <property type="term" value="F:transmembrane transporter activity"/>
    <property type="evidence" value="ECO:0007669"/>
    <property type="project" value="InterPro"/>
</dbReference>
<feature type="transmembrane region" description="Helical" evidence="6">
    <location>
        <begin position="99"/>
        <end position="120"/>
    </location>
</feature>
<evidence type="ECO:0000256" key="2">
    <source>
        <dbReference type="ARBA" id="ARBA00007635"/>
    </source>
</evidence>
<accession>A0A7N2LAJ4</accession>
<dbReference type="InterPro" id="IPR000620">
    <property type="entry name" value="EamA_dom"/>
</dbReference>
<dbReference type="SUPFAM" id="SSF103481">
    <property type="entry name" value="Multidrug resistance efflux transporter EmrE"/>
    <property type="match status" value="1"/>
</dbReference>
<comment type="subcellular location">
    <subcellularLocation>
        <location evidence="1 6">Membrane</location>
        <topology evidence="1 6">Multi-pass membrane protein</topology>
    </subcellularLocation>
</comment>
<dbReference type="PANTHER" id="PTHR31218">
    <property type="entry name" value="WAT1-RELATED PROTEIN"/>
    <property type="match status" value="1"/>
</dbReference>
<keyword evidence="5 6" id="KW-0472">Membrane</keyword>
<feature type="transmembrane region" description="Helical" evidence="6">
    <location>
        <begin position="132"/>
        <end position="157"/>
    </location>
</feature>
<dbReference type="OrthoDB" id="1746609at2759"/>
<keyword evidence="3 6" id="KW-0812">Transmembrane</keyword>
<feature type="transmembrane region" description="Helical" evidence="6">
    <location>
        <begin position="209"/>
        <end position="230"/>
    </location>
</feature>
<sequence>MFQGKGVTLIMVTVECLDVGLNTISKAAMTGGMSDFIFVTYSNSIAIFFLLLSCLIFYRKKSLPPLTWGIVGGVFLVALLSSTVQMLKAFGIGYSSPTMSSVMSDLLPAFTFVLAVICRFEKLDLRLRGSRARSIGTIVSITGALIVTLYKGLPISIASLPEKVVSGELLSPLHSNWILGGFCSASAYFLLAVTYIVQTWVVRDYPAELMFSLIRCTFVTILSAIISLILENDPNAWKLNFDMELIAVVYSAFFAITIRTSVHLWACHKKGPVYVAMFKPLGIVIAVVMGVTYLGDTLYLGSVVGAAIIVLGFYAVLWGQAQEEVVIEHHPITSSYESSSPNAPLLQNNGTEV</sequence>
<feature type="transmembrane region" description="Helical" evidence="6">
    <location>
        <begin position="273"/>
        <end position="293"/>
    </location>
</feature>
<dbReference type="RefSeq" id="XP_030957055.1">
    <property type="nucleotide sequence ID" value="XM_031101195.1"/>
</dbReference>
<dbReference type="Gramene" id="QL03p062088:mrna">
    <property type="protein sequence ID" value="QL03p062088:mrna"/>
    <property type="gene ID" value="QL03p062088"/>
</dbReference>
<dbReference type="KEGG" id="qlo:115979213"/>
<evidence type="ECO:0000256" key="1">
    <source>
        <dbReference type="ARBA" id="ARBA00004141"/>
    </source>
</evidence>
<reference evidence="9" key="2">
    <citation type="submission" date="2021-01" db="UniProtKB">
        <authorList>
            <consortium name="EnsemblPlants"/>
        </authorList>
    </citation>
    <scope>IDENTIFICATION</scope>
</reference>
<dbReference type="InterPro" id="IPR037185">
    <property type="entry name" value="EmrE-like"/>
</dbReference>
<feature type="transmembrane region" description="Helical" evidence="6">
    <location>
        <begin position="65"/>
        <end position="87"/>
    </location>
</feature>
<dbReference type="OMA" id="HIWVMGK"/>
<gene>
    <name evidence="9" type="primary">LOC115979213</name>
</gene>
<name>A0A7N2LAJ4_QUELO</name>
<dbReference type="EnsemblPlants" id="QL03p062088:mrna">
    <property type="protein sequence ID" value="QL03p062088:mrna"/>
    <property type="gene ID" value="QL03p062088"/>
</dbReference>
<feature type="transmembrane region" description="Helical" evidence="6">
    <location>
        <begin position="299"/>
        <end position="317"/>
    </location>
</feature>
<reference evidence="9 10" key="1">
    <citation type="journal article" date="2016" name="G3 (Bethesda)">
        <title>First Draft Assembly and Annotation of the Genome of a California Endemic Oak Quercus lobata Nee (Fagaceae).</title>
        <authorList>
            <person name="Sork V.L."/>
            <person name="Fitz-Gibbon S.T."/>
            <person name="Puiu D."/>
            <person name="Crepeau M."/>
            <person name="Gugger P.F."/>
            <person name="Sherman R."/>
            <person name="Stevens K."/>
            <person name="Langley C.H."/>
            <person name="Pellegrini M."/>
            <person name="Salzberg S.L."/>
        </authorList>
    </citation>
    <scope>NUCLEOTIDE SEQUENCE [LARGE SCALE GENOMIC DNA]</scope>
    <source>
        <strain evidence="9 10">cv. SW786</strain>
    </source>
</reference>
<evidence type="ECO:0000313" key="10">
    <source>
        <dbReference type="Proteomes" id="UP000594261"/>
    </source>
</evidence>
<comment type="similarity">
    <text evidence="2 6">Belongs to the drug/metabolite transporter (DMT) superfamily. Plant drug/metabolite exporter (P-DME) (TC 2.A.7.4) family.</text>
</comment>
<evidence type="ECO:0000256" key="6">
    <source>
        <dbReference type="RuleBase" id="RU363077"/>
    </source>
</evidence>
<dbReference type="InParanoid" id="A0A7N2LAJ4"/>
<dbReference type="GO" id="GO:0016020">
    <property type="term" value="C:membrane"/>
    <property type="evidence" value="ECO:0007669"/>
    <property type="project" value="UniProtKB-SubCell"/>
</dbReference>
<evidence type="ECO:0000256" key="4">
    <source>
        <dbReference type="ARBA" id="ARBA00022989"/>
    </source>
</evidence>